<dbReference type="NCBIfam" id="TIGR01181">
    <property type="entry name" value="dTDP_gluc_dehyt"/>
    <property type="match status" value="1"/>
</dbReference>
<evidence type="ECO:0000259" key="8">
    <source>
        <dbReference type="Pfam" id="PF16363"/>
    </source>
</evidence>
<keyword evidence="6 7" id="KW-0456">Lyase</keyword>
<comment type="cofactor">
    <cofactor evidence="2 7">
        <name>NAD(+)</name>
        <dbReference type="ChEBI" id="CHEBI:57540"/>
    </cofactor>
</comment>
<dbReference type="Gene3D" id="3.90.25.10">
    <property type="entry name" value="UDP-galactose 4-epimerase, domain 1"/>
    <property type="match status" value="1"/>
</dbReference>
<dbReference type="EMBL" id="FNOX01000005">
    <property type="protein sequence ID" value="SDY82207.1"/>
    <property type="molecule type" value="Genomic_DNA"/>
</dbReference>
<evidence type="ECO:0000256" key="6">
    <source>
        <dbReference type="ARBA" id="ARBA00023239"/>
    </source>
</evidence>
<dbReference type="AlphaFoldDB" id="A0A1H3MZX7"/>
<evidence type="ECO:0000256" key="3">
    <source>
        <dbReference type="ARBA" id="ARBA00008178"/>
    </source>
</evidence>
<feature type="domain" description="NAD(P)-binding" evidence="8">
    <location>
        <begin position="4"/>
        <end position="324"/>
    </location>
</feature>
<name>A0A1H3MZX7_9PSED</name>
<dbReference type="Gene3D" id="3.40.50.720">
    <property type="entry name" value="NAD(P)-binding Rossmann-like Domain"/>
    <property type="match status" value="1"/>
</dbReference>
<sequence length="356" mass="40197">MTILVTGGAGFIGANFVLDWVAQTDEPVINLDKLTYAGNLENLSSLEGDKRHVFVQGDIADNQLVQRLLAEHQPRAILNFAAESHVDRSIHGPEDFIETNVVGTFRLLEAVRTYWKGLDADAQQSFRFLHVSTDEVYGSLAKDDPAFTETHQYEPNSPYSASKAASDHLVRAYHHTYGLPVLTTNCSNNYGPYHFPEKLIPLMIVNALAGKALPVYGDGQQIRDWLYVKDHCSAIRRVLEAGTVGEVYNVGGWNEKPNLDIVHTVCALLDELRPQVDGKPYSDQIAYVTDRPGHDRRYAIDARKLERELGWKPAETFETGIRKTVEWYLDNQDWVSNIQSGSYREWVEKNYAERTA</sequence>
<dbReference type="GO" id="GO:0008460">
    <property type="term" value="F:dTDP-glucose 4,6-dehydratase activity"/>
    <property type="evidence" value="ECO:0007669"/>
    <property type="project" value="UniProtKB-EC"/>
</dbReference>
<accession>A0A1H3MZX7</accession>
<evidence type="ECO:0000313" key="10">
    <source>
        <dbReference type="Proteomes" id="UP000182902"/>
    </source>
</evidence>
<evidence type="ECO:0000256" key="4">
    <source>
        <dbReference type="ARBA" id="ARBA00011990"/>
    </source>
</evidence>
<dbReference type="InterPro" id="IPR020904">
    <property type="entry name" value="Sc_DH/Rdtase_CS"/>
</dbReference>
<dbReference type="PANTHER" id="PTHR43000">
    <property type="entry name" value="DTDP-D-GLUCOSE 4,6-DEHYDRATASE-RELATED"/>
    <property type="match status" value="1"/>
</dbReference>
<protein>
    <recommendedName>
        <fullName evidence="4 7">dTDP-glucose 4,6-dehydratase</fullName>
        <ecNumber evidence="4 7">4.2.1.46</ecNumber>
    </recommendedName>
</protein>
<dbReference type="PROSITE" id="PS00061">
    <property type="entry name" value="ADH_SHORT"/>
    <property type="match status" value="1"/>
</dbReference>
<dbReference type="InterPro" id="IPR005888">
    <property type="entry name" value="dTDP_Gluc_deHydtase"/>
</dbReference>
<reference evidence="9 10" key="1">
    <citation type="submission" date="2016-10" db="EMBL/GenBank/DDBJ databases">
        <authorList>
            <person name="de Groot N.N."/>
        </authorList>
    </citation>
    <scope>NUCLEOTIDE SEQUENCE [LARGE SCALE GENOMIC DNA]</scope>
    <source>
        <strain evidence="9 10">ICMP 14252</strain>
    </source>
</reference>
<dbReference type="GO" id="GO:0009225">
    <property type="term" value="P:nucleotide-sugar metabolic process"/>
    <property type="evidence" value="ECO:0007669"/>
    <property type="project" value="InterPro"/>
</dbReference>
<dbReference type="EC" id="4.2.1.46" evidence="4 7"/>
<dbReference type="SUPFAM" id="SSF51735">
    <property type="entry name" value="NAD(P)-binding Rossmann-fold domains"/>
    <property type="match status" value="1"/>
</dbReference>
<evidence type="ECO:0000256" key="1">
    <source>
        <dbReference type="ARBA" id="ARBA00001539"/>
    </source>
</evidence>
<dbReference type="RefSeq" id="WP_069788035.1">
    <property type="nucleotide sequence ID" value="NZ_FNOX01000005.1"/>
</dbReference>
<organism evidence="9 10">
    <name type="scientific">Pseudomonas salomonii</name>
    <dbReference type="NCBI Taxonomy" id="191391"/>
    <lineage>
        <taxon>Bacteria</taxon>
        <taxon>Pseudomonadati</taxon>
        <taxon>Pseudomonadota</taxon>
        <taxon>Gammaproteobacteria</taxon>
        <taxon>Pseudomonadales</taxon>
        <taxon>Pseudomonadaceae</taxon>
        <taxon>Pseudomonas</taxon>
    </lineage>
</organism>
<comment type="catalytic activity">
    <reaction evidence="1 7">
        <text>dTDP-alpha-D-glucose = dTDP-4-dehydro-6-deoxy-alpha-D-glucose + H2O</text>
        <dbReference type="Rhea" id="RHEA:17221"/>
        <dbReference type="ChEBI" id="CHEBI:15377"/>
        <dbReference type="ChEBI" id="CHEBI:57477"/>
        <dbReference type="ChEBI" id="CHEBI:57649"/>
        <dbReference type="EC" id="4.2.1.46"/>
    </reaction>
</comment>
<keyword evidence="5" id="KW-0520">NAD</keyword>
<comment type="similarity">
    <text evidence="3 7">Belongs to the NAD(P)-dependent epimerase/dehydratase family. dTDP-glucose dehydratase subfamily.</text>
</comment>
<gene>
    <name evidence="9" type="ORF">SAMN05216247_105235</name>
</gene>
<evidence type="ECO:0000256" key="2">
    <source>
        <dbReference type="ARBA" id="ARBA00001911"/>
    </source>
</evidence>
<dbReference type="InterPro" id="IPR036291">
    <property type="entry name" value="NAD(P)-bd_dom_sf"/>
</dbReference>
<evidence type="ECO:0000256" key="7">
    <source>
        <dbReference type="RuleBase" id="RU004473"/>
    </source>
</evidence>
<evidence type="ECO:0000313" key="9">
    <source>
        <dbReference type="EMBL" id="SDY82207.1"/>
    </source>
</evidence>
<dbReference type="Pfam" id="PF16363">
    <property type="entry name" value="GDP_Man_Dehyd"/>
    <property type="match status" value="1"/>
</dbReference>
<dbReference type="InterPro" id="IPR016040">
    <property type="entry name" value="NAD(P)-bd_dom"/>
</dbReference>
<evidence type="ECO:0000256" key="5">
    <source>
        <dbReference type="ARBA" id="ARBA00023027"/>
    </source>
</evidence>
<proteinExistence type="inferred from homology"/>
<dbReference type="CDD" id="cd05246">
    <property type="entry name" value="dTDP_GD_SDR_e"/>
    <property type="match status" value="1"/>
</dbReference>
<dbReference type="Proteomes" id="UP000182902">
    <property type="component" value="Unassembled WGS sequence"/>
</dbReference>